<dbReference type="Gene3D" id="3.80.10.10">
    <property type="entry name" value="Ribonuclease Inhibitor"/>
    <property type="match status" value="1"/>
</dbReference>
<proteinExistence type="predicted"/>
<keyword evidence="1" id="KW-0472">Membrane</keyword>
<dbReference type="PROSITE" id="PS51450">
    <property type="entry name" value="LRR"/>
    <property type="match status" value="1"/>
</dbReference>
<keyword evidence="4" id="KW-1185">Reference proteome</keyword>
<feature type="chain" id="PRO_5039944579" evidence="2">
    <location>
        <begin position="24"/>
        <end position="275"/>
    </location>
</feature>
<comment type="caution">
    <text evidence="3">The sequence shown here is derived from an EMBL/GenBank/DDBJ whole genome shotgun (WGS) entry which is preliminary data.</text>
</comment>
<keyword evidence="2" id="KW-0732">Signal</keyword>
<sequence>MNLRIFASIIFIILLKNVRFCHSVRMNCAYKTVFAMKIGEVCCYPKNFHTTFEDRTVTNVISNDYDLGNIRDNVTSINIVLEDSPYLPLEIDRFFPNVVLLEIRNSNVQHLLTGDLDGFTKLKFLDLSDNPIEQISHDFFRGKFFIEVIYFYNCNLKKIDADAFLPLISLKTLLLKGNECIDKNFYINNLPPLSMRNEIKNAIIENCQGDHQQLKPQFKENCERKVEASGSSIDVFIIFTLIILAIILAGLSIVLIYTYRVVFKENWNQMRCFWK</sequence>
<dbReference type="InterPro" id="IPR001611">
    <property type="entry name" value="Leu-rich_rpt"/>
</dbReference>
<gene>
    <name evidence="3" type="ORF">PVAND_013201</name>
</gene>
<keyword evidence="1" id="KW-0812">Transmembrane</keyword>
<dbReference type="SUPFAM" id="SSF52058">
    <property type="entry name" value="L domain-like"/>
    <property type="match status" value="1"/>
</dbReference>
<evidence type="ECO:0000256" key="1">
    <source>
        <dbReference type="SAM" id="Phobius"/>
    </source>
</evidence>
<feature type="signal peptide" evidence="2">
    <location>
        <begin position="1"/>
        <end position="23"/>
    </location>
</feature>
<evidence type="ECO:0000256" key="2">
    <source>
        <dbReference type="SAM" id="SignalP"/>
    </source>
</evidence>
<evidence type="ECO:0000313" key="3">
    <source>
        <dbReference type="EMBL" id="KAG5683945.1"/>
    </source>
</evidence>
<dbReference type="InterPro" id="IPR032675">
    <property type="entry name" value="LRR_dom_sf"/>
</dbReference>
<keyword evidence="1" id="KW-1133">Transmembrane helix</keyword>
<reference evidence="3" key="1">
    <citation type="submission" date="2021-03" db="EMBL/GenBank/DDBJ databases">
        <title>Chromosome level genome of the anhydrobiotic midge Polypedilum vanderplanki.</title>
        <authorList>
            <person name="Yoshida Y."/>
            <person name="Kikawada T."/>
            <person name="Gusev O."/>
        </authorList>
    </citation>
    <scope>NUCLEOTIDE SEQUENCE</scope>
    <source>
        <strain evidence="3">NIAS01</strain>
        <tissue evidence="3">Whole body or cell culture</tissue>
    </source>
</reference>
<protein>
    <submittedName>
        <fullName evidence="3">Uncharacterized protein</fullName>
    </submittedName>
</protein>
<evidence type="ECO:0000313" key="4">
    <source>
        <dbReference type="Proteomes" id="UP001107558"/>
    </source>
</evidence>
<organism evidence="3 4">
    <name type="scientific">Polypedilum vanderplanki</name>
    <name type="common">Sleeping chironomid midge</name>
    <dbReference type="NCBI Taxonomy" id="319348"/>
    <lineage>
        <taxon>Eukaryota</taxon>
        <taxon>Metazoa</taxon>
        <taxon>Ecdysozoa</taxon>
        <taxon>Arthropoda</taxon>
        <taxon>Hexapoda</taxon>
        <taxon>Insecta</taxon>
        <taxon>Pterygota</taxon>
        <taxon>Neoptera</taxon>
        <taxon>Endopterygota</taxon>
        <taxon>Diptera</taxon>
        <taxon>Nematocera</taxon>
        <taxon>Chironomoidea</taxon>
        <taxon>Chironomidae</taxon>
        <taxon>Chironominae</taxon>
        <taxon>Polypedilum</taxon>
        <taxon>Polypedilum</taxon>
    </lineage>
</organism>
<dbReference type="AlphaFoldDB" id="A0A9J6CNX8"/>
<accession>A0A9J6CNX8</accession>
<feature type="transmembrane region" description="Helical" evidence="1">
    <location>
        <begin position="235"/>
        <end position="259"/>
    </location>
</feature>
<dbReference type="EMBL" id="JADBJN010000001">
    <property type="protein sequence ID" value="KAG5683945.1"/>
    <property type="molecule type" value="Genomic_DNA"/>
</dbReference>
<name>A0A9J6CNX8_POLVA</name>
<dbReference type="Proteomes" id="UP001107558">
    <property type="component" value="Chromosome 1"/>
</dbReference>